<dbReference type="KEGG" id="zga:ZOBELLIA_2688"/>
<dbReference type="AlphaFoldDB" id="G0L6C1"/>
<reference evidence="1 2" key="2">
    <citation type="journal article" date="2012" name="Environ. Microbiol.">
        <title>Characterization of the first alginolytic operons in a marine bacterium: from their emergence in marine Flavobacteriia to their independent transfers to marine Proteobacteria and human gut Bacteroides.</title>
        <authorList>
            <person name="Thomas F."/>
            <person name="Barbeyron T."/>
            <person name="Tonon T."/>
            <person name="Genicot S."/>
            <person name="Czjzek M."/>
            <person name="Michel G."/>
        </authorList>
    </citation>
    <scope>NUCLEOTIDE SEQUENCE [LARGE SCALE GENOMIC DNA]</scope>
    <source>
        <strain evidence="2">DSM 12802 / CCUG 47099 / CIP 106680 / NCIMB 13871 / Dsij</strain>
    </source>
</reference>
<evidence type="ECO:0000313" key="1">
    <source>
        <dbReference type="EMBL" id="CAZ96838.1"/>
    </source>
</evidence>
<accession>G0L6C1</accession>
<reference evidence="2" key="1">
    <citation type="submission" date="2009-07" db="EMBL/GenBank/DDBJ databases">
        <title>Complete genome sequence of Zobellia galactanivorans Dsij.</title>
        <authorList>
            <consortium name="Genoscope - CEA"/>
        </authorList>
    </citation>
    <scope>NUCLEOTIDE SEQUENCE [LARGE SCALE GENOMIC DNA]</scope>
    <source>
        <strain evidence="2">DSM 12802 / CCUG 47099 / CIP 106680 / NCIMB 13871 / Dsij</strain>
    </source>
</reference>
<name>G0L6C1_ZOBGA</name>
<protein>
    <submittedName>
        <fullName evidence="1">Uncharacterized protein</fullName>
    </submittedName>
</protein>
<gene>
    <name evidence="1" type="ordered locus">zobellia_2688</name>
</gene>
<organism evidence="1 2">
    <name type="scientific">Zobellia galactanivorans (strain DSM 12802 / CCUG 47099 / CIP 106680 / NCIMB 13871 / Dsij)</name>
    <dbReference type="NCBI Taxonomy" id="63186"/>
    <lineage>
        <taxon>Bacteria</taxon>
        <taxon>Pseudomonadati</taxon>
        <taxon>Bacteroidota</taxon>
        <taxon>Flavobacteriia</taxon>
        <taxon>Flavobacteriales</taxon>
        <taxon>Flavobacteriaceae</taxon>
        <taxon>Zobellia</taxon>
    </lineage>
</organism>
<evidence type="ECO:0000313" key="2">
    <source>
        <dbReference type="Proteomes" id="UP000008898"/>
    </source>
</evidence>
<dbReference type="HOGENOM" id="CLU_220477_0_0_10"/>
<dbReference type="EMBL" id="FP476056">
    <property type="protein sequence ID" value="CAZ96838.1"/>
    <property type="molecule type" value="Genomic_DNA"/>
</dbReference>
<proteinExistence type="predicted"/>
<keyword evidence="2" id="KW-1185">Reference proteome</keyword>
<dbReference type="Proteomes" id="UP000008898">
    <property type="component" value="Chromosome"/>
</dbReference>
<sequence>MAEYFEYYNKERRHESLAYDRPMDVFKKAA</sequence>